<dbReference type="RefSeq" id="WP_057952956.1">
    <property type="nucleotide sequence ID" value="NZ_CP013118.1"/>
</dbReference>
<organism evidence="3 4">
    <name type="scientific">Salinivirga cyanobacteriivorans</name>
    <dbReference type="NCBI Taxonomy" id="1307839"/>
    <lineage>
        <taxon>Bacteria</taxon>
        <taxon>Pseudomonadati</taxon>
        <taxon>Bacteroidota</taxon>
        <taxon>Bacteroidia</taxon>
        <taxon>Bacteroidales</taxon>
        <taxon>Salinivirgaceae</taxon>
        <taxon>Salinivirga</taxon>
    </lineage>
</organism>
<dbReference type="PATRIC" id="fig|1307839.3.peg.1966"/>
<dbReference type="STRING" id="1307839.L21SP5_01860"/>
<protein>
    <recommendedName>
        <fullName evidence="5">TonB C-terminal domain-containing protein</fullName>
    </recommendedName>
</protein>
<dbReference type="AlphaFoldDB" id="A0A0S2I0H1"/>
<feature type="compositionally biased region" description="Polar residues" evidence="1">
    <location>
        <begin position="135"/>
        <end position="147"/>
    </location>
</feature>
<name>A0A0S2I0H1_9BACT</name>
<gene>
    <name evidence="3" type="ORF">L21SP5_01860</name>
</gene>
<evidence type="ECO:0000256" key="2">
    <source>
        <dbReference type="SAM" id="Phobius"/>
    </source>
</evidence>
<dbReference type="KEGG" id="blq:L21SP5_01860"/>
<evidence type="ECO:0000256" key="1">
    <source>
        <dbReference type="SAM" id="MobiDB-lite"/>
    </source>
</evidence>
<keyword evidence="2" id="KW-1133">Transmembrane helix</keyword>
<evidence type="ECO:0000313" key="3">
    <source>
        <dbReference type="EMBL" id="ALO15500.1"/>
    </source>
</evidence>
<dbReference type="Proteomes" id="UP000064893">
    <property type="component" value="Chromosome"/>
</dbReference>
<sequence>MGKRKLSYNHFKKYFGNRQKSEERHAFERDMMQDAFDEEAFDGLSQLSSEELEADIEKLKMHIDQRSHKRSRTIPLWLGYAAGIAILAGVGSVTFFMLNEELKDDIAYSEPLNEKIAMSDTSPEEEPKKIEEESATPSEKGAQTTAESGGLGAKGTVETVTQSKEKQDDQMLEMTEFVADDEMLTDELDIAAEEEIKKEDQTEKVTESLSEMAFAGAQPKAETTSTDQAELSGKNLAPTSGTVDALAGVATEEKTTSRAKREKATPTDHVAQPPGSMTLKSYKKELAKRILEHSITNQNFDLTLFIETTGKVYRVETKADLVDDQKIEIRKLIDSLGPWRPAIKTGDKVPSKVHIEIIFDIE</sequence>
<evidence type="ECO:0008006" key="5">
    <source>
        <dbReference type="Google" id="ProtNLM"/>
    </source>
</evidence>
<feature type="transmembrane region" description="Helical" evidence="2">
    <location>
        <begin position="76"/>
        <end position="98"/>
    </location>
</feature>
<dbReference type="OrthoDB" id="1112758at2"/>
<accession>A0A0S2I0H1</accession>
<evidence type="ECO:0000313" key="4">
    <source>
        <dbReference type="Proteomes" id="UP000064893"/>
    </source>
</evidence>
<feature type="region of interest" description="Disordered" evidence="1">
    <location>
        <begin position="216"/>
        <end position="276"/>
    </location>
</feature>
<keyword evidence="4" id="KW-1185">Reference proteome</keyword>
<proteinExistence type="predicted"/>
<keyword evidence="2" id="KW-0472">Membrane</keyword>
<dbReference type="EMBL" id="CP013118">
    <property type="protein sequence ID" value="ALO15500.1"/>
    <property type="molecule type" value="Genomic_DNA"/>
</dbReference>
<feature type="region of interest" description="Disordered" evidence="1">
    <location>
        <begin position="117"/>
        <end position="168"/>
    </location>
</feature>
<keyword evidence="2" id="KW-0812">Transmembrane</keyword>
<reference evidence="3 4" key="1">
    <citation type="submission" date="2015-11" db="EMBL/GenBank/DDBJ databases">
        <title>Description and complete genome sequence of a novel strain predominating in hypersaline microbial mats and representing a new family of the Bacteriodetes phylum.</title>
        <authorList>
            <person name="Spring S."/>
            <person name="Bunk B."/>
            <person name="Sproer C."/>
            <person name="Klenk H.-P."/>
        </authorList>
    </citation>
    <scope>NUCLEOTIDE SEQUENCE [LARGE SCALE GENOMIC DNA]</scope>
    <source>
        <strain evidence="3 4">L21-Spi-D4</strain>
    </source>
</reference>